<sequence length="216" mass="24189">MAENIQTEHSTNGGEGVNQRPTSGPSRLAGFTVFASVALPILAAYVVFYTGIGMPSSTVNQGELLKPAQQVAELDLIERDGQRINLSDAEPRWRYLIVADEKCAGECEKLLYTTRQVHIRLAEKASRVERLLVTGEPLTELRHGELAGQHPLLRFSSVDMQQVDQWLADSDHAQLVRPSVLLVDQNGFAMMVYDNRHTGNQILKDIKRLLKYSYEK</sequence>
<evidence type="ECO:0000256" key="2">
    <source>
        <dbReference type="SAM" id="Phobius"/>
    </source>
</evidence>
<dbReference type="SUPFAM" id="SSF52833">
    <property type="entry name" value="Thioredoxin-like"/>
    <property type="match status" value="1"/>
</dbReference>
<feature type="transmembrane region" description="Helical" evidence="2">
    <location>
        <begin position="28"/>
        <end position="48"/>
    </location>
</feature>
<dbReference type="Gene3D" id="3.40.30.10">
    <property type="entry name" value="Glutaredoxin"/>
    <property type="match status" value="1"/>
</dbReference>
<keyword evidence="2" id="KW-0812">Transmembrane</keyword>
<protein>
    <recommendedName>
        <fullName evidence="5">Cytochrome oxidase Cu insertion factor (SCO1/SenC/PrrC family)</fullName>
    </recommendedName>
</protein>
<evidence type="ECO:0000313" key="4">
    <source>
        <dbReference type="Proteomes" id="UP000664293"/>
    </source>
</evidence>
<evidence type="ECO:0000256" key="1">
    <source>
        <dbReference type="SAM" id="MobiDB-lite"/>
    </source>
</evidence>
<organism evidence="3 4">
    <name type="scientific">Microbulbifer salipaludis</name>
    <dbReference type="NCBI Taxonomy" id="187980"/>
    <lineage>
        <taxon>Bacteria</taxon>
        <taxon>Pseudomonadati</taxon>
        <taxon>Pseudomonadota</taxon>
        <taxon>Gammaproteobacteria</taxon>
        <taxon>Cellvibrionales</taxon>
        <taxon>Microbulbiferaceae</taxon>
        <taxon>Microbulbifer</taxon>
    </lineage>
</organism>
<dbReference type="EMBL" id="JAEKJR010000001">
    <property type="protein sequence ID" value="MBN8429510.1"/>
    <property type="molecule type" value="Genomic_DNA"/>
</dbReference>
<dbReference type="RefSeq" id="WP_206998230.1">
    <property type="nucleotide sequence ID" value="NZ_JAEKJR010000001.1"/>
</dbReference>
<keyword evidence="4" id="KW-1185">Reference proteome</keyword>
<evidence type="ECO:0008006" key="5">
    <source>
        <dbReference type="Google" id="ProtNLM"/>
    </source>
</evidence>
<name>A0ABS3E2I1_9GAMM</name>
<keyword evidence="2" id="KW-0472">Membrane</keyword>
<evidence type="ECO:0000313" key="3">
    <source>
        <dbReference type="EMBL" id="MBN8429510.1"/>
    </source>
</evidence>
<feature type="compositionally biased region" description="Polar residues" evidence="1">
    <location>
        <begin position="1"/>
        <end position="12"/>
    </location>
</feature>
<feature type="region of interest" description="Disordered" evidence="1">
    <location>
        <begin position="1"/>
        <end position="23"/>
    </location>
</feature>
<dbReference type="Proteomes" id="UP000664293">
    <property type="component" value="Unassembled WGS sequence"/>
</dbReference>
<dbReference type="InterPro" id="IPR036249">
    <property type="entry name" value="Thioredoxin-like_sf"/>
</dbReference>
<reference evidence="3 4" key="1">
    <citation type="submission" date="2020-12" db="EMBL/GenBank/DDBJ databases">
        <title>Oil enriched cultivation method for isolating marine PHA-producing bacteria.</title>
        <authorList>
            <person name="Zheng W."/>
            <person name="Yu S."/>
            <person name="Huang Y."/>
        </authorList>
    </citation>
    <scope>NUCLEOTIDE SEQUENCE [LARGE SCALE GENOMIC DNA]</scope>
    <source>
        <strain evidence="3 4">SN0-2</strain>
    </source>
</reference>
<comment type="caution">
    <text evidence="3">The sequence shown here is derived from an EMBL/GenBank/DDBJ whole genome shotgun (WGS) entry which is preliminary data.</text>
</comment>
<keyword evidence="2" id="KW-1133">Transmembrane helix</keyword>
<accession>A0ABS3E2I1</accession>
<proteinExistence type="predicted"/>
<gene>
    <name evidence="3" type="ORF">JF535_01475</name>
</gene>